<organism evidence="1 3">
    <name type="scientific">Pristionchus fissidentatus</name>
    <dbReference type="NCBI Taxonomy" id="1538716"/>
    <lineage>
        <taxon>Eukaryota</taxon>
        <taxon>Metazoa</taxon>
        <taxon>Ecdysozoa</taxon>
        <taxon>Nematoda</taxon>
        <taxon>Chromadorea</taxon>
        <taxon>Rhabditida</taxon>
        <taxon>Rhabditina</taxon>
        <taxon>Diplogasteromorpha</taxon>
        <taxon>Diplogasteroidea</taxon>
        <taxon>Neodiplogasteridae</taxon>
        <taxon>Pristionchus</taxon>
    </lineage>
</organism>
<gene>
    <name evidence="1" type="ORF">PFISCL1PPCAC_5154</name>
    <name evidence="2" type="ORF">PFISCL1PPCAC_5157</name>
</gene>
<keyword evidence="3" id="KW-1185">Reference proteome</keyword>
<protein>
    <recommendedName>
        <fullName evidence="4">Esterase</fullName>
    </recommendedName>
</protein>
<sequence length="97" mass="11344">SMEMHRDYIRNFGYLATYKNILDLAKSPFRMLIYHGDTDLVISAMTNAYCTNKIAEENRMKDLEVNPSWHFFGDFAGALTSYKSWSKNITMDFLTVR</sequence>
<dbReference type="Gene3D" id="3.40.50.11320">
    <property type="match status" value="1"/>
</dbReference>
<feature type="non-terminal residue" evidence="1">
    <location>
        <position position="97"/>
    </location>
</feature>
<dbReference type="AlphaFoldDB" id="A0AAV5V6E9"/>
<proteinExistence type="predicted"/>
<evidence type="ECO:0000313" key="2">
    <source>
        <dbReference type="EMBL" id="GMT13860.1"/>
    </source>
</evidence>
<evidence type="ECO:0000313" key="3">
    <source>
        <dbReference type="Proteomes" id="UP001432322"/>
    </source>
</evidence>
<reference evidence="1" key="1">
    <citation type="submission" date="2023-10" db="EMBL/GenBank/DDBJ databases">
        <title>Genome assembly of Pristionchus species.</title>
        <authorList>
            <person name="Yoshida K."/>
            <person name="Sommer R.J."/>
        </authorList>
    </citation>
    <scope>NUCLEOTIDE SEQUENCE</scope>
    <source>
        <strain evidence="1">RS5133</strain>
    </source>
</reference>
<comment type="caution">
    <text evidence="1">The sequence shown here is derived from an EMBL/GenBank/DDBJ whole genome shotgun (WGS) entry which is preliminary data.</text>
</comment>
<accession>A0AAV5V6E9</accession>
<dbReference type="EMBL" id="BTSY01000002">
    <property type="protein sequence ID" value="GMT13857.1"/>
    <property type="molecule type" value="Genomic_DNA"/>
</dbReference>
<evidence type="ECO:0000313" key="1">
    <source>
        <dbReference type="EMBL" id="GMT13857.1"/>
    </source>
</evidence>
<evidence type="ECO:0008006" key="4">
    <source>
        <dbReference type="Google" id="ProtNLM"/>
    </source>
</evidence>
<name>A0AAV5V6E9_9BILA</name>
<dbReference type="Proteomes" id="UP001432322">
    <property type="component" value="Unassembled WGS sequence"/>
</dbReference>
<dbReference type="EMBL" id="BTSY01000002">
    <property type="protein sequence ID" value="GMT13860.1"/>
    <property type="molecule type" value="Genomic_DNA"/>
</dbReference>
<feature type="non-terminal residue" evidence="1">
    <location>
        <position position="1"/>
    </location>
</feature>